<dbReference type="SMART" id="SM00963">
    <property type="entry name" value="SRP54_N"/>
    <property type="match status" value="1"/>
</dbReference>
<evidence type="ECO:0000256" key="8">
    <source>
        <dbReference type="HAMAP-Rule" id="MF_00920"/>
    </source>
</evidence>
<dbReference type="AlphaFoldDB" id="F7XQ48"/>
<keyword evidence="2 8" id="KW-0963">Cytoplasm</keyword>
<feature type="binding site" evidence="8">
    <location>
        <begin position="162"/>
        <end position="169"/>
    </location>
    <ligand>
        <name>GTP</name>
        <dbReference type="ChEBI" id="CHEBI:37565"/>
    </ligand>
</feature>
<dbReference type="Pfam" id="PF00448">
    <property type="entry name" value="SRP54"/>
    <property type="match status" value="1"/>
</dbReference>
<dbReference type="GO" id="GO:0005047">
    <property type="term" value="F:signal recognition particle binding"/>
    <property type="evidence" value="ECO:0007669"/>
    <property type="project" value="TreeGrafter"/>
</dbReference>
<dbReference type="InterPro" id="IPR004390">
    <property type="entry name" value="SR_rcpt_FtsY"/>
</dbReference>
<dbReference type="Gene3D" id="1.20.120.140">
    <property type="entry name" value="Signal recognition particle SRP54, nucleotide-binding domain"/>
    <property type="match status" value="1"/>
</dbReference>
<evidence type="ECO:0000256" key="1">
    <source>
        <dbReference type="ARBA" id="ARBA00022475"/>
    </source>
</evidence>
<evidence type="ECO:0000313" key="12">
    <source>
        <dbReference type="Proteomes" id="UP000006622"/>
    </source>
</evidence>
<dbReference type="EC" id="3.6.5.4" evidence="8"/>
<dbReference type="InterPro" id="IPR000897">
    <property type="entry name" value="SRP54_GTPase_dom"/>
</dbReference>
<evidence type="ECO:0000256" key="2">
    <source>
        <dbReference type="ARBA" id="ARBA00022490"/>
    </source>
</evidence>
<evidence type="ECO:0000256" key="5">
    <source>
        <dbReference type="ARBA" id="ARBA00023134"/>
    </source>
</evidence>
<dbReference type="InterPro" id="IPR013822">
    <property type="entry name" value="Signal_recog_particl_SRP54_hlx"/>
</dbReference>
<keyword evidence="3 8" id="KW-0547">Nucleotide-binding</keyword>
<proteinExistence type="inferred from homology"/>
<dbReference type="SMART" id="SM00962">
    <property type="entry name" value="SRP54"/>
    <property type="match status" value="1"/>
</dbReference>
<dbReference type="InterPro" id="IPR036225">
    <property type="entry name" value="SRP/SRP_N"/>
</dbReference>
<dbReference type="PANTHER" id="PTHR43134:SF1">
    <property type="entry name" value="SIGNAL RECOGNITION PARTICLE RECEPTOR SUBUNIT ALPHA"/>
    <property type="match status" value="1"/>
</dbReference>
<dbReference type="FunFam" id="3.40.50.300:FF:000053">
    <property type="entry name" value="Signal recognition particle receptor FtsY"/>
    <property type="match status" value="1"/>
</dbReference>
<name>F7XQ48_METZD</name>
<keyword evidence="6 8" id="KW-0472">Membrane</keyword>
<feature type="binding site" evidence="8">
    <location>
        <begin position="244"/>
        <end position="248"/>
    </location>
    <ligand>
        <name>GTP</name>
        <dbReference type="ChEBI" id="CHEBI:37565"/>
    </ligand>
</feature>
<dbReference type="EMBL" id="CP002101">
    <property type="protein sequence ID" value="AEH60409.1"/>
    <property type="molecule type" value="Genomic_DNA"/>
</dbReference>
<keyword evidence="4 8" id="KW-0378">Hydrolase</keyword>
<dbReference type="HAMAP" id="MF_00920">
    <property type="entry name" value="FtsY"/>
    <property type="match status" value="1"/>
</dbReference>
<feature type="region of interest" description="Disordered" evidence="9">
    <location>
        <begin position="21"/>
        <end position="57"/>
    </location>
</feature>
<evidence type="ECO:0000256" key="7">
    <source>
        <dbReference type="ARBA" id="ARBA00023170"/>
    </source>
</evidence>
<evidence type="ECO:0000256" key="4">
    <source>
        <dbReference type="ARBA" id="ARBA00022801"/>
    </source>
</evidence>
<comment type="function">
    <text evidence="8">Involved in targeting and insertion of nascent membrane proteins into the cytoplasmic membrane. Acts as a receptor for the complex formed by the signal recognition particle (SRP) and the ribosome-nascent chain (RNC).</text>
</comment>
<dbReference type="InterPro" id="IPR003593">
    <property type="entry name" value="AAA+_ATPase"/>
</dbReference>
<reference evidence="11 12" key="1">
    <citation type="submission" date="2010-07" db="EMBL/GenBank/DDBJ databases">
        <title>The complete genome of Methanosalsum zhilinae DSM 4017.</title>
        <authorList>
            <consortium name="US DOE Joint Genome Institute (JGI-PGF)"/>
            <person name="Lucas S."/>
            <person name="Copeland A."/>
            <person name="Lapidus A."/>
            <person name="Glavina del Rio T."/>
            <person name="Dalin E."/>
            <person name="Tice H."/>
            <person name="Bruce D."/>
            <person name="Goodwin L."/>
            <person name="Pitluck S."/>
            <person name="Kyrpides N."/>
            <person name="Mavromatis K."/>
            <person name="Ovchinnikova G."/>
            <person name="Daligault H."/>
            <person name="Detter J.C."/>
            <person name="Han C."/>
            <person name="Tapia R."/>
            <person name="Larimer F."/>
            <person name="Land M."/>
            <person name="Hauser L."/>
            <person name="Markowitz V."/>
            <person name="Cheng J.-F."/>
            <person name="Hugenholtz P."/>
            <person name="Woyke T."/>
            <person name="Wu D."/>
            <person name="Spring S."/>
            <person name="Schueler E."/>
            <person name="Brambilla E."/>
            <person name="Klenk H.-P."/>
            <person name="Eisen J.A."/>
        </authorList>
    </citation>
    <scope>NUCLEOTIDE SEQUENCE [LARGE SCALE GENOMIC DNA]</scope>
    <source>
        <strain evidence="12">DSM 4017 / NBRC 107636 / OCM 62 / WeN5</strain>
    </source>
</reference>
<dbReference type="OrthoDB" id="372188at2157"/>
<keyword evidence="1 8" id="KW-1003">Cell membrane</keyword>
<dbReference type="PANTHER" id="PTHR43134">
    <property type="entry name" value="SIGNAL RECOGNITION PARTICLE RECEPTOR SUBUNIT ALPHA"/>
    <property type="match status" value="1"/>
</dbReference>
<dbReference type="KEGG" id="mzh:Mzhil_0539"/>
<protein>
    <recommendedName>
        <fullName evidence="8">Signal recognition particle receptor FtsY</fullName>
        <shortName evidence="8">SRP receptor</shortName>
        <ecNumber evidence="8">3.6.5.4</ecNumber>
    </recommendedName>
</protein>
<dbReference type="GeneID" id="10822148"/>
<dbReference type="SMART" id="SM00382">
    <property type="entry name" value="AAA"/>
    <property type="match status" value="1"/>
</dbReference>
<keyword evidence="12" id="KW-1185">Reference proteome</keyword>
<dbReference type="GO" id="GO:0005886">
    <property type="term" value="C:plasma membrane"/>
    <property type="evidence" value="ECO:0007669"/>
    <property type="project" value="UniProtKB-SubCell"/>
</dbReference>
<dbReference type="Pfam" id="PF02881">
    <property type="entry name" value="SRP54_N"/>
    <property type="match status" value="1"/>
</dbReference>
<dbReference type="GO" id="GO:0005525">
    <property type="term" value="F:GTP binding"/>
    <property type="evidence" value="ECO:0007669"/>
    <property type="project" value="UniProtKB-UniRule"/>
</dbReference>
<feature type="compositionally biased region" description="Basic and acidic residues" evidence="9">
    <location>
        <begin position="35"/>
        <end position="48"/>
    </location>
</feature>
<evidence type="ECO:0000256" key="3">
    <source>
        <dbReference type="ARBA" id="ARBA00022741"/>
    </source>
</evidence>
<comment type="similarity">
    <text evidence="8">Belongs to the GTP-binding SRP family. FtsY subfamily.</text>
</comment>
<keyword evidence="7 8" id="KW-0675">Receptor</keyword>
<feature type="domain" description="SRP54-type proteins GTP-binding" evidence="10">
    <location>
        <begin position="323"/>
        <end position="336"/>
    </location>
</feature>
<dbReference type="HOGENOM" id="CLU_009301_3_1_2"/>
<accession>F7XQ48</accession>
<dbReference type="SUPFAM" id="SSF52540">
    <property type="entry name" value="P-loop containing nucleoside triphosphate hydrolases"/>
    <property type="match status" value="1"/>
</dbReference>
<feature type="binding site" evidence="8">
    <location>
        <begin position="302"/>
        <end position="305"/>
    </location>
    <ligand>
        <name>GTP</name>
        <dbReference type="ChEBI" id="CHEBI:37565"/>
    </ligand>
</feature>
<organism evidence="11 12">
    <name type="scientific">Methanosalsum zhilinae (strain DSM 4017 / NBRC 107636 / OCM 62 / WeN5)</name>
    <name type="common">Methanohalophilus zhilinae</name>
    <dbReference type="NCBI Taxonomy" id="679901"/>
    <lineage>
        <taxon>Archaea</taxon>
        <taxon>Methanobacteriati</taxon>
        <taxon>Methanobacteriota</taxon>
        <taxon>Stenosarchaea group</taxon>
        <taxon>Methanomicrobia</taxon>
        <taxon>Methanosarcinales</taxon>
        <taxon>Methanosarcinaceae</taxon>
        <taxon>Methanosalsum</taxon>
    </lineage>
</organism>
<sequence length="350" mass="38508">MFNKLKDKLKGFKSSLGNKIDEKAVPLEHEEELLKEDTSQHTIDKSRPDSSGTKKSAGITQKAKALVFEREVILDENDLEDPLWELEIALLESDIAMSVSEAIIDSVKQELVGTRKRIGKNTDELVEQALRNALLKIMSANIFDFDEFIENADKPVNIVFVGINGTGKTTTIAKMANYLKKRGYTPVLAAGDTFRAGAIDQLDIHSKKVEVKIIKHKEGGDPAAVIYDALEYAKANKADVILSDTAGRLHTNVNLMSQLKKICRISSPDLVIFVDEAVAGNDAVERASQFNEAVPIDGSILTKIDADAKGGAAISIAYITNKPILFLGIGQGYDDLKKFDPEWFVNKLFE</sequence>
<dbReference type="InterPro" id="IPR042101">
    <property type="entry name" value="SRP54_N_sf"/>
</dbReference>
<dbReference type="Gene3D" id="3.40.50.300">
    <property type="entry name" value="P-loop containing nucleotide triphosphate hydrolases"/>
    <property type="match status" value="1"/>
</dbReference>
<dbReference type="InterPro" id="IPR027417">
    <property type="entry name" value="P-loop_NTPase"/>
</dbReference>
<comment type="subunit">
    <text evidence="8">Part of the signal recognition particle protein translocation system, which is composed of SRP and FtsY.</text>
</comment>
<dbReference type="GO" id="GO:0003924">
    <property type="term" value="F:GTPase activity"/>
    <property type="evidence" value="ECO:0007669"/>
    <property type="project" value="UniProtKB-UniRule"/>
</dbReference>
<evidence type="ECO:0000313" key="11">
    <source>
        <dbReference type="EMBL" id="AEH60409.1"/>
    </source>
</evidence>
<comment type="catalytic activity">
    <reaction evidence="8">
        <text>GTP + H2O = GDP + phosphate + H(+)</text>
        <dbReference type="Rhea" id="RHEA:19669"/>
        <dbReference type="ChEBI" id="CHEBI:15377"/>
        <dbReference type="ChEBI" id="CHEBI:15378"/>
        <dbReference type="ChEBI" id="CHEBI:37565"/>
        <dbReference type="ChEBI" id="CHEBI:43474"/>
        <dbReference type="ChEBI" id="CHEBI:58189"/>
        <dbReference type="EC" id="3.6.5.4"/>
    </reaction>
</comment>
<dbReference type="PROSITE" id="PS00300">
    <property type="entry name" value="SRP54"/>
    <property type="match status" value="1"/>
</dbReference>
<evidence type="ECO:0000259" key="10">
    <source>
        <dbReference type="PROSITE" id="PS00300"/>
    </source>
</evidence>
<dbReference type="GO" id="GO:0005737">
    <property type="term" value="C:cytoplasm"/>
    <property type="evidence" value="ECO:0007669"/>
    <property type="project" value="UniProtKB-SubCell"/>
</dbReference>
<gene>
    <name evidence="8" type="primary">ftsY</name>
    <name evidence="11" type="ordered locus">Mzhil_0539</name>
</gene>
<dbReference type="CDD" id="cd17874">
    <property type="entry name" value="FtsY"/>
    <property type="match status" value="1"/>
</dbReference>
<dbReference type="RefSeq" id="WP_013897848.1">
    <property type="nucleotide sequence ID" value="NC_015676.1"/>
</dbReference>
<dbReference type="Proteomes" id="UP000006622">
    <property type="component" value="Chromosome"/>
</dbReference>
<dbReference type="GO" id="GO:0006614">
    <property type="term" value="P:SRP-dependent cotranslational protein targeting to membrane"/>
    <property type="evidence" value="ECO:0007669"/>
    <property type="project" value="InterPro"/>
</dbReference>
<dbReference type="SUPFAM" id="SSF47364">
    <property type="entry name" value="Domain of the SRP/SRP receptor G-proteins"/>
    <property type="match status" value="1"/>
</dbReference>
<comment type="subcellular location">
    <subcellularLocation>
        <location evidence="8">Cell membrane</location>
        <topology evidence="8">Peripheral membrane protein</topology>
        <orientation evidence="8">Cytoplasmic side</orientation>
    </subcellularLocation>
    <subcellularLocation>
        <location evidence="8">Cytoplasm</location>
    </subcellularLocation>
</comment>
<evidence type="ECO:0000256" key="9">
    <source>
        <dbReference type="SAM" id="MobiDB-lite"/>
    </source>
</evidence>
<evidence type="ECO:0000256" key="6">
    <source>
        <dbReference type="ARBA" id="ARBA00023136"/>
    </source>
</evidence>
<dbReference type="STRING" id="679901.Mzhil_0539"/>
<keyword evidence="5 8" id="KW-0342">GTP-binding</keyword>
<dbReference type="NCBIfam" id="TIGR00064">
    <property type="entry name" value="ftsY"/>
    <property type="match status" value="1"/>
</dbReference>